<dbReference type="Proteomes" id="UP001055940">
    <property type="component" value="Chromosome"/>
</dbReference>
<gene>
    <name evidence="1" type="ORF">NE857_09145</name>
</gene>
<reference evidence="1" key="1">
    <citation type="submission" date="2022-06" db="EMBL/GenBank/DDBJ databases">
        <authorList>
            <person name="Ping M."/>
        </authorList>
    </citation>
    <scope>NUCLEOTIDE SEQUENCE</scope>
    <source>
        <strain evidence="1">JCM11759T</strain>
    </source>
</reference>
<dbReference type="EMBL" id="CP099837">
    <property type="protein sequence ID" value="USY21747.1"/>
    <property type="molecule type" value="Genomic_DNA"/>
</dbReference>
<organism evidence="1 2">
    <name type="scientific">Nocardiopsis exhalans</name>
    <dbReference type="NCBI Taxonomy" id="163604"/>
    <lineage>
        <taxon>Bacteria</taxon>
        <taxon>Bacillati</taxon>
        <taxon>Actinomycetota</taxon>
        <taxon>Actinomycetes</taxon>
        <taxon>Streptosporangiales</taxon>
        <taxon>Nocardiopsidaceae</taxon>
        <taxon>Nocardiopsis</taxon>
    </lineage>
</organism>
<proteinExistence type="predicted"/>
<evidence type="ECO:0000313" key="2">
    <source>
        <dbReference type="Proteomes" id="UP001055940"/>
    </source>
</evidence>
<dbReference type="RefSeq" id="WP_254420587.1">
    <property type="nucleotide sequence ID" value="NZ_BAAAJB010000005.1"/>
</dbReference>
<protein>
    <submittedName>
        <fullName evidence="1">Uncharacterized protein</fullName>
    </submittedName>
</protein>
<name>A0ABY5DF73_9ACTN</name>
<sequence>MAEEFQPLRMWHPQREGQTRLARTPAERVRLAADGWRPRVPVSLTTTSLTPNRKGQ</sequence>
<evidence type="ECO:0000313" key="1">
    <source>
        <dbReference type="EMBL" id="USY21747.1"/>
    </source>
</evidence>
<keyword evidence="2" id="KW-1185">Reference proteome</keyword>
<accession>A0ABY5DF73</accession>